<accession>A0A1D9P6V8</accession>
<dbReference type="KEGG" id="bhu:bhn_II076"/>
<dbReference type="Proteomes" id="UP000179284">
    <property type="component" value="Plasmid pNP144"/>
</dbReference>
<organism evidence="1 2">
    <name type="scientific">Butyrivibrio hungatei</name>
    <dbReference type="NCBI Taxonomy" id="185008"/>
    <lineage>
        <taxon>Bacteria</taxon>
        <taxon>Bacillati</taxon>
        <taxon>Bacillota</taxon>
        <taxon>Clostridia</taxon>
        <taxon>Lachnospirales</taxon>
        <taxon>Lachnospiraceae</taxon>
        <taxon>Butyrivibrio</taxon>
    </lineage>
</organism>
<sequence length="98" mass="11195">MNEASGQPYFVSQNGEILSEPYWEYLRYNEDLYPNYLHTDIHSGSNKKVTLRPGESKTFCTIFELKDRAAPVEVNFVFNNGYTHGAGVVYSETILPPQ</sequence>
<evidence type="ECO:0000313" key="2">
    <source>
        <dbReference type="Proteomes" id="UP000179284"/>
    </source>
</evidence>
<dbReference type="EMBL" id="CP017832">
    <property type="protein sequence ID" value="AOZ97875.1"/>
    <property type="molecule type" value="Genomic_DNA"/>
</dbReference>
<keyword evidence="1" id="KW-0614">Plasmid</keyword>
<name>A0A1D9P6V8_9FIRM</name>
<dbReference type="AlphaFoldDB" id="A0A1D9P6V8"/>
<reference evidence="2" key="1">
    <citation type="submission" date="2016-10" db="EMBL/GenBank/DDBJ databases">
        <title>The complete genome sequence of the rumen bacterium Butyrivibrio hungatei MB2003.</title>
        <authorList>
            <person name="Palevich N."/>
            <person name="Kelly W.J."/>
            <person name="Leahy S.C."/>
            <person name="Altermann E."/>
            <person name="Rakonjac J."/>
            <person name="Attwood G.T."/>
        </authorList>
    </citation>
    <scope>NUCLEOTIDE SEQUENCE [LARGE SCALE GENOMIC DNA]</scope>
    <source>
        <strain evidence="2">MB2003</strain>
        <plasmid evidence="2">Plasmid pnp144</plasmid>
    </source>
</reference>
<protein>
    <submittedName>
        <fullName evidence="1">Uncharacterized protein</fullName>
    </submittedName>
</protein>
<dbReference type="RefSeq" id="WP_071177634.1">
    <property type="nucleotide sequence ID" value="NZ_CP017832.1"/>
</dbReference>
<proteinExistence type="predicted"/>
<geneLocation type="plasmid" evidence="2">
    <name>pnp144</name>
</geneLocation>
<evidence type="ECO:0000313" key="1">
    <source>
        <dbReference type="EMBL" id="AOZ97875.1"/>
    </source>
</evidence>
<keyword evidence="2" id="KW-1185">Reference proteome</keyword>
<gene>
    <name evidence="1" type="ORF">bhn_II076</name>
</gene>